<evidence type="ECO:0000313" key="2">
    <source>
        <dbReference type="Proteomes" id="UP000661607"/>
    </source>
</evidence>
<protein>
    <submittedName>
        <fullName evidence="1">Uncharacterized protein</fullName>
    </submittedName>
</protein>
<organism evidence="1 2">
    <name type="scientific">Nonomuraea africana</name>
    <dbReference type="NCBI Taxonomy" id="46171"/>
    <lineage>
        <taxon>Bacteria</taxon>
        <taxon>Bacillati</taxon>
        <taxon>Actinomycetota</taxon>
        <taxon>Actinomycetes</taxon>
        <taxon>Streptosporangiales</taxon>
        <taxon>Streptosporangiaceae</taxon>
        <taxon>Nonomuraea</taxon>
    </lineage>
</organism>
<evidence type="ECO:0000313" key="1">
    <source>
        <dbReference type="EMBL" id="MBE1560716.1"/>
    </source>
</evidence>
<gene>
    <name evidence="1" type="ORF">H4W81_003495</name>
</gene>
<dbReference type="RefSeq" id="WP_192775751.1">
    <property type="nucleotide sequence ID" value="NZ_BAAASY010000007.1"/>
</dbReference>
<comment type="caution">
    <text evidence="1">The sequence shown here is derived from an EMBL/GenBank/DDBJ whole genome shotgun (WGS) entry which is preliminary data.</text>
</comment>
<proteinExistence type="predicted"/>
<accession>A0ABR9KFC2</accession>
<dbReference type="EMBL" id="JADBEF010000001">
    <property type="protein sequence ID" value="MBE1560716.1"/>
    <property type="molecule type" value="Genomic_DNA"/>
</dbReference>
<name>A0ABR9KFC2_9ACTN</name>
<keyword evidence="2" id="KW-1185">Reference proteome</keyword>
<dbReference type="Proteomes" id="UP000661607">
    <property type="component" value="Unassembled WGS sequence"/>
</dbReference>
<reference evidence="1 2" key="1">
    <citation type="submission" date="2020-10" db="EMBL/GenBank/DDBJ databases">
        <title>Sequencing the genomes of 1000 actinobacteria strains.</title>
        <authorList>
            <person name="Klenk H.-P."/>
        </authorList>
    </citation>
    <scope>NUCLEOTIDE SEQUENCE [LARGE SCALE GENOMIC DNA]</scope>
    <source>
        <strain evidence="1 2">DSM 43748</strain>
    </source>
</reference>
<sequence length="59" mass="6791">MKGPPVVVGRQVRQCFQADDAARLRPGRVLVQGYDERTRDVVLSLREFEQELRDFRGCA</sequence>